<dbReference type="Gene3D" id="3.20.20.190">
    <property type="entry name" value="Phosphatidylinositol (PI) phosphodiesterase"/>
    <property type="match status" value="1"/>
</dbReference>
<accession>A0A7C9JDJ3</accession>
<dbReference type="GO" id="GO:0006629">
    <property type="term" value="P:lipid metabolic process"/>
    <property type="evidence" value="ECO:0007669"/>
    <property type="project" value="InterPro"/>
</dbReference>
<dbReference type="Pfam" id="PF03009">
    <property type="entry name" value="GDPD"/>
    <property type="match status" value="1"/>
</dbReference>
<comment type="caution">
    <text evidence="3">The sequence shown here is derived from an EMBL/GenBank/DDBJ whole genome shotgun (WGS) entry which is preliminary data.</text>
</comment>
<dbReference type="AlphaFoldDB" id="A0A7C9JDJ3"/>
<organism evidence="3 4">
    <name type="scientific">Herbidospora solisilvae</name>
    <dbReference type="NCBI Taxonomy" id="2696284"/>
    <lineage>
        <taxon>Bacteria</taxon>
        <taxon>Bacillati</taxon>
        <taxon>Actinomycetota</taxon>
        <taxon>Actinomycetes</taxon>
        <taxon>Streptosporangiales</taxon>
        <taxon>Streptosporangiaceae</taxon>
        <taxon>Herbidospora</taxon>
    </lineage>
</organism>
<feature type="region of interest" description="Disordered" evidence="1">
    <location>
        <begin position="1"/>
        <end position="42"/>
    </location>
</feature>
<dbReference type="InterPro" id="IPR017946">
    <property type="entry name" value="PLC-like_Pdiesterase_TIM-brl"/>
</dbReference>
<protein>
    <submittedName>
        <fullName evidence="3">Glycerophosphodiester phosphodiesterase</fullName>
    </submittedName>
</protein>
<evidence type="ECO:0000259" key="2">
    <source>
        <dbReference type="PROSITE" id="PS51704"/>
    </source>
</evidence>
<dbReference type="EMBL" id="WXEW01000003">
    <property type="protein sequence ID" value="NAS22343.1"/>
    <property type="molecule type" value="Genomic_DNA"/>
</dbReference>
<dbReference type="Proteomes" id="UP000479526">
    <property type="component" value="Unassembled WGS sequence"/>
</dbReference>
<dbReference type="InterPro" id="IPR030395">
    <property type="entry name" value="GP_PDE_dom"/>
</dbReference>
<dbReference type="SUPFAM" id="SSF51695">
    <property type="entry name" value="PLC-like phosphodiesterases"/>
    <property type="match status" value="1"/>
</dbReference>
<name>A0A7C9JDJ3_9ACTN</name>
<reference evidence="3 4" key="1">
    <citation type="submission" date="2020-01" db="EMBL/GenBank/DDBJ databases">
        <title>Herbidospora sp. NEAU-GS84 nov., a novel actinomycete isolated from soil.</title>
        <authorList>
            <person name="Han L."/>
        </authorList>
    </citation>
    <scope>NUCLEOTIDE SEQUENCE [LARGE SCALE GENOMIC DNA]</scope>
    <source>
        <strain evidence="3 4">NEAU-GS84</strain>
    </source>
</reference>
<gene>
    <name evidence="3" type="ORF">GT755_11680</name>
</gene>
<evidence type="ECO:0000313" key="4">
    <source>
        <dbReference type="Proteomes" id="UP000479526"/>
    </source>
</evidence>
<feature type="domain" description="GP-PDE" evidence="2">
    <location>
        <begin position="60"/>
        <end position="337"/>
    </location>
</feature>
<dbReference type="GO" id="GO:0008081">
    <property type="term" value="F:phosphoric diester hydrolase activity"/>
    <property type="evidence" value="ECO:0007669"/>
    <property type="project" value="InterPro"/>
</dbReference>
<evidence type="ECO:0000313" key="3">
    <source>
        <dbReference type="EMBL" id="NAS22343.1"/>
    </source>
</evidence>
<feature type="compositionally biased region" description="Low complexity" evidence="1">
    <location>
        <begin position="8"/>
        <end position="23"/>
    </location>
</feature>
<evidence type="ECO:0000256" key="1">
    <source>
        <dbReference type="SAM" id="MobiDB-lite"/>
    </source>
</evidence>
<sequence length="354" mass="38440">MSRRWKTCPARRSPRSASAPAAPRRCRSGPWSEIGHADRSPNTGDRSACLVGFAVVHRPVELHGHRGARGLRPENTLPGLAYALEIGVDAIEFDVVLTADHQLVLSHDLTVSAVTSRDTGTEQLVGRPINQLTLVQLRTLDVGVRRPVRENDPFVRTQVGRPDTRMPTLGAVLGLVSAYGADHVRLNVELKSDPTRPDLSADPKVFTGLVLDELARHRRLDNSAILSFDWRILAAARDAVPNRYALVEAATIDPVWMAGFDIRDFEVDIAGAAEAAGATVLSPDRVLVDKQLMTGAARRGLPVVVWTVNDVAEAAELLDLGVAAIVTDYPDRMRELWATRGIPLPRSVKAVAAV</sequence>
<dbReference type="PANTHER" id="PTHR46211">
    <property type="entry name" value="GLYCEROPHOSPHORYL DIESTER PHOSPHODIESTERASE"/>
    <property type="match status" value="1"/>
</dbReference>
<keyword evidence="4" id="KW-1185">Reference proteome</keyword>
<proteinExistence type="predicted"/>
<dbReference type="PROSITE" id="PS51704">
    <property type="entry name" value="GP_PDE"/>
    <property type="match status" value="1"/>
</dbReference>
<dbReference type="PANTHER" id="PTHR46211:SF14">
    <property type="entry name" value="GLYCEROPHOSPHODIESTER PHOSPHODIESTERASE"/>
    <property type="match status" value="1"/>
</dbReference>